<dbReference type="PANTHER" id="PTHR10098">
    <property type="entry name" value="RAPSYN-RELATED"/>
    <property type="match status" value="1"/>
</dbReference>
<evidence type="ECO:0000313" key="2">
    <source>
        <dbReference type="EMBL" id="KAB8176798.1"/>
    </source>
</evidence>
<organism evidence="2 3">
    <name type="scientific">Microbispora catharanthi</name>
    <dbReference type="NCBI Taxonomy" id="1712871"/>
    <lineage>
        <taxon>Bacteria</taxon>
        <taxon>Bacillati</taxon>
        <taxon>Actinomycetota</taxon>
        <taxon>Actinomycetes</taxon>
        <taxon>Streptosporangiales</taxon>
        <taxon>Streptosporangiaceae</taxon>
        <taxon>Microbispora</taxon>
    </lineage>
</organism>
<sequence>MRTVLAEYFVTERETFLFLLDDDADAPRTERIPLTRDTLRAHTTELVSALHAHGTLPADGPLSALTAPLAQVSAPGDLVWIVPHDTLHYLPFSMLHVDGAPLAARNPLCTTPSATVMRYCQAKHDSSRRRVLAYADTAHDRPLPRARRQAEELARIFGDDAVLRLGPHATSTALDTDLGPEPARIVHFGCHGTFVPESPLRSGITLADGDLTAERILNRSLRADLVTLSACESGVNARRPGDELVGLTRSLIYAGAASVLVTLWAVDELSASLLMADFYRELAAGAGKAVALQRAQNTLRSITGDEVIRRCEQAPGSYAEDIADVRFRCGDFTAARDAYSRLLDAADPDGDRAARFLAAETRSRWAASAADRSPDYKRRIYSNPYHWAAFVLVGDWR</sequence>
<gene>
    <name evidence="2" type="ORF">FH610_038230</name>
</gene>
<dbReference type="EMBL" id="VDMA02000031">
    <property type="protein sequence ID" value="KAB8176798.1"/>
    <property type="molecule type" value="Genomic_DNA"/>
</dbReference>
<reference evidence="2 3" key="1">
    <citation type="submission" date="2019-10" db="EMBL/GenBank/DDBJ databases">
        <title>Nonomuraea sp. nov., isolated from Phyllanthus amarus.</title>
        <authorList>
            <person name="Klykleung N."/>
            <person name="Tanasupawat S."/>
        </authorList>
    </citation>
    <scope>NUCLEOTIDE SEQUENCE [LARGE SCALE GENOMIC DNA]</scope>
    <source>
        <strain evidence="2 3">CR1-09</strain>
    </source>
</reference>
<dbReference type="PANTHER" id="PTHR10098:SF108">
    <property type="entry name" value="TETRATRICOPEPTIDE REPEAT PROTEIN 28"/>
    <property type="match status" value="1"/>
</dbReference>
<evidence type="ECO:0000259" key="1">
    <source>
        <dbReference type="Pfam" id="PF12770"/>
    </source>
</evidence>
<protein>
    <submittedName>
        <fullName evidence="2">CHAT domain-containing protein</fullName>
    </submittedName>
</protein>
<keyword evidence="3" id="KW-1185">Reference proteome</keyword>
<name>A0A5N6B9P7_9ACTN</name>
<feature type="domain" description="CHAT" evidence="1">
    <location>
        <begin position="64"/>
        <end position="395"/>
    </location>
</feature>
<dbReference type="InterPro" id="IPR024983">
    <property type="entry name" value="CHAT_dom"/>
</dbReference>
<dbReference type="Proteomes" id="UP000313066">
    <property type="component" value="Unassembled WGS sequence"/>
</dbReference>
<proteinExistence type="predicted"/>
<dbReference type="Pfam" id="PF12770">
    <property type="entry name" value="CHAT"/>
    <property type="match status" value="1"/>
</dbReference>
<comment type="caution">
    <text evidence="2">The sequence shown here is derived from an EMBL/GenBank/DDBJ whole genome shotgun (WGS) entry which is preliminary data.</text>
</comment>
<evidence type="ECO:0000313" key="3">
    <source>
        <dbReference type="Proteomes" id="UP000313066"/>
    </source>
</evidence>
<accession>A0A5N6B9P7</accession>
<dbReference type="AlphaFoldDB" id="A0A5N6B9P7"/>